<evidence type="ECO:0000256" key="7">
    <source>
        <dbReference type="ARBA" id="ARBA00022898"/>
    </source>
</evidence>
<evidence type="ECO:0000313" key="12">
    <source>
        <dbReference type="Ensembl" id="ENSMMOP00000024495.1"/>
    </source>
</evidence>
<dbReference type="Gene3D" id="3.90.1150.10">
    <property type="entry name" value="Aspartate Aminotransferase, domain 1"/>
    <property type="match status" value="1"/>
</dbReference>
<evidence type="ECO:0000256" key="3">
    <source>
        <dbReference type="ARBA" id="ARBA00011738"/>
    </source>
</evidence>
<dbReference type="GO" id="GO:0030170">
    <property type="term" value="F:pyridoxal phosphate binding"/>
    <property type="evidence" value="ECO:0007669"/>
    <property type="project" value="InterPro"/>
</dbReference>
<evidence type="ECO:0000256" key="9">
    <source>
        <dbReference type="ARBA" id="ARBA00039946"/>
    </source>
</evidence>
<dbReference type="FunFam" id="3.40.640.10:FF:000025">
    <property type="entry name" value="Histidine decarboxylase"/>
    <property type="match status" value="1"/>
</dbReference>
<dbReference type="GO" id="GO:0006548">
    <property type="term" value="P:L-histidine catabolic process"/>
    <property type="evidence" value="ECO:0007669"/>
    <property type="project" value="TreeGrafter"/>
</dbReference>
<keyword evidence="5" id="KW-0127">Catecholamine biosynthesis</keyword>
<dbReference type="FunFam" id="1.20.1340.10:FF:000001">
    <property type="entry name" value="Histidine decarboxylase"/>
    <property type="match status" value="1"/>
</dbReference>
<dbReference type="GO" id="GO:0042423">
    <property type="term" value="P:catecholamine biosynthetic process"/>
    <property type="evidence" value="ECO:0007669"/>
    <property type="project" value="UniProtKB-KW"/>
</dbReference>
<evidence type="ECO:0000313" key="13">
    <source>
        <dbReference type="Proteomes" id="UP000261620"/>
    </source>
</evidence>
<dbReference type="InterPro" id="IPR015424">
    <property type="entry name" value="PyrdxlP-dep_Trfase"/>
</dbReference>
<dbReference type="OMA" id="FITHTEV"/>
<reference evidence="12" key="1">
    <citation type="submission" date="2025-08" db="UniProtKB">
        <authorList>
            <consortium name="Ensembl"/>
        </authorList>
    </citation>
    <scope>IDENTIFICATION</scope>
</reference>
<dbReference type="EC" id="4.1.1.22" evidence="4"/>
<evidence type="ECO:0000256" key="6">
    <source>
        <dbReference type="ARBA" id="ARBA00022793"/>
    </source>
</evidence>
<accession>A0A3Q3X8B0</accession>
<evidence type="ECO:0000256" key="4">
    <source>
        <dbReference type="ARBA" id="ARBA00012320"/>
    </source>
</evidence>
<dbReference type="PANTHER" id="PTHR11999">
    <property type="entry name" value="GROUP II PYRIDOXAL-5-PHOSPHATE DECARBOXYLASE"/>
    <property type="match status" value="1"/>
</dbReference>
<evidence type="ECO:0000256" key="8">
    <source>
        <dbReference type="ARBA" id="ARBA00023239"/>
    </source>
</evidence>
<dbReference type="PANTHER" id="PTHR11999:SF68">
    <property type="entry name" value="HISTIDINE DECARBOXYLASE"/>
    <property type="match status" value="1"/>
</dbReference>
<evidence type="ECO:0000256" key="10">
    <source>
        <dbReference type="PIRSR" id="PIRSR602129-50"/>
    </source>
</evidence>
<keyword evidence="6" id="KW-0210">Decarboxylase</keyword>
<feature type="region of interest" description="Disordered" evidence="11">
    <location>
        <begin position="467"/>
        <end position="500"/>
    </location>
</feature>
<dbReference type="GO" id="GO:0005737">
    <property type="term" value="C:cytoplasm"/>
    <property type="evidence" value="ECO:0007669"/>
    <property type="project" value="TreeGrafter"/>
</dbReference>
<dbReference type="STRING" id="94237.ENSMMOP00000024495"/>
<evidence type="ECO:0000256" key="11">
    <source>
        <dbReference type="SAM" id="MobiDB-lite"/>
    </source>
</evidence>
<dbReference type="SUPFAM" id="SSF53383">
    <property type="entry name" value="PLP-dependent transferases"/>
    <property type="match status" value="1"/>
</dbReference>
<keyword evidence="8" id="KW-0456">Lyase</keyword>
<sequence length="617" mass="69728">NNTEALYRKGQTKELVDYITQYLVTIRERKVIPDVKPGYMKELLPDSAPTEPEDWESIFSDIERVIMPGVVHWQSPHMHAYYPSLTSWPSMLGDMLADAINCVGFTWASSPACTELEIHVLDWLCKALGLPSFFMHHHPDSRGGGVLQSTVSESTLVALLAARKDKILQLQAELEQDVDDSALNSRLVAYASDQAHSSVEKAGLISLIKIRFLPTDEQFSLRGDALKRAIQEDEMRGLVPFMLCATLGTTGVCAFDNLSELGPVCAEKGMWLHVDAAYAGSAYVCPELRWSLKGVEFAHSFVFNPAKWMMVHFDCTALWVKDKYKLQQTFTVDPFYLRHENSRAATDFMHWQIPLSRRFRSLKLWFVLRSFGLRNLQAHIRHVMFSDYFAQNSPAESSLGRNALTQELLRRLTRLGTMYLIPADIHNKRIIRFTVTSQFTTADDVLKDWSIISKTASTLLAETQALNRAHRPKSGKDQVKGAEENQDPISDAKGEKKEDEAFKLDKAEVELWIDKSWNQSRRPMRSLSCSSEPLPYVYFSPPHNCECEAKPSVKGAVGVVPTPSGIRPDPDNESTEMPSNLPQKCVLKKLTKFYSVPSFCNRWVLPCCPPCRTTGLE</sequence>
<evidence type="ECO:0000256" key="5">
    <source>
        <dbReference type="ARBA" id="ARBA00022584"/>
    </source>
</evidence>
<dbReference type="InterPro" id="IPR015422">
    <property type="entry name" value="PyrdxlP-dep_Trfase_small"/>
</dbReference>
<dbReference type="Pfam" id="PF00282">
    <property type="entry name" value="Pyridoxal_deC"/>
    <property type="match status" value="1"/>
</dbReference>
<dbReference type="GO" id="GO:0004398">
    <property type="term" value="F:histidine decarboxylase activity"/>
    <property type="evidence" value="ECO:0007669"/>
    <property type="project" value="UniProtKB-EC"/>
</dbReference>
<evidence type="ECO:0000256" key="1">
    <source>
        <dbReference type="ARBA" id="ARBA00001933"/>
    </source>
</evidence>
<organism evidence="12 13">
    <name type="scientific">Mola mola</name>
    <name type="common">Ocean sunfish</name>
    <name type="synonym">Tetraodon mola</name>
    <dbReference type="NCBI Taxonomy" id="94237"/>
    <lineage>
        <taxon>Eukaryota</taxon>
        <taxon>Metazoa</taxon>
        <taxon>Chordata</taxon>
        <taxon>Craniata</taxon>
        <taxon>Vertebrata</taxon>
        <taxon>Euteleostomi</taxon>
        <taxon>Actinopterygii</taxon>
        <taxon>Neopterygii</taxon>
        <taxon>Teleostei</taxon>
        <taxon>Neoteleostei</taxon>
        <taxon>Acanthomorphata</taxon>
        <taxon>Eupercaria</taxon>
        <taxon>Tetraodontiformes</taxon>
        <taxon>Molidae</taxon>
        <taxon>Mola</taxon>
    </lineage>
</organism>
<comment type="cofactor">
    <cofactor evidence="1 10">
        <name>pyridoxal 5'-phosphate</name>
        <dbReference type="ChEBI" id="CHEBI:597326"/>
    </cofactor>
</comment>
<dbReference type="InterPro" id="IPR002129">
    <property type="entry name" value="PyrdxlP-dep_de-COase"/>
</dbReference>
<dbReference type="CDD" id="cd06450">
    <property type="entry name" value="DOPA_deC_like"/>
    <property type="match status" value="1"/>
</dbReference>
<feature type="modified residue" description="N6-(pyridoxal phosphate)lysine" evidence="10">
    <location>
        <position position="307"/>
    </location>
</feature>
<feature type="compositionally biased region" description="Basic and acidic residues" evidence="11">
    <location>
        <begin position="490"/>
        <end position="500"/>
    </location>
</feature>
<comment type="subunit">
    <text evidence="3">Homodimer.</text>
</comment>
<proteinExistence type="inferred from homology"/>
<dbReference type="PRINTS" id="PR00800">
    <property type="entry name" value="YHDCRBOXLASE"/>
</dbReference>
<protein>
    <recommendedName>
        <fullName evidence="9">Histidine decarboxylase</fullName>
        <ecNumber evidence="4">4.1.1.22</ecNumber>
    </recommendedName>
</protein>
<keyword evidence="13" id="KW-1185">Reference proteome</keyword>
<name>A0A3Q3X8B0_MOLML</name>
<dbReference type="InterPro" id="IPR021115">
    <property type="entry name" value="Pyridoxal-P_BS"/>
</dbReference>
<dbReference type="PROSITE" id="PS00392">
    <property type="entry name" value="DDC_GAD_HDC_YDC"/>
    <property type="match status" value="1"/>
</dbReference>
<comment type="similarity">
    <text evidence="2">Belongs to the group II decarboxylase family.</text>
</comment>
<dbReference type="InterPro" id="IPR010977">
    <property type="entry name" value="Aromatic_deC"/>
</dbReference>
<dbReference type="Gene3D" id="3.40.640.10">
    <property type="entry name" value="Type I PLP-dependent aspartate aminotransferase-like (Major domain)"/>
    <property type="match status" value="1"/>
</dbReference>
<dbReference type="InterPro" id="IPR015421">
    <property type="entry name" value="PyrdxlP-dep_Trfase_major"/>
</dbReference>
<evidence type="ECO:0000256" key="2">
    <source>
        <dbReference type="ARBA" id="ARBA00009533"/>
    </source>
</evidence>
<dbReference type="GO" id="GO:0001694">
    <property type="term" value="P:histamine biosynthetic process"/>
    <property type="evidence" value="ECO:0007669"/>
    <property type="project" value="TreeGrafter"/>
</dbReference>
<feature type="region of interest" description="Disordered" evidence="11">
    <location>
        <begin position="559"/>
        <end position="579"/>
    </location>
</feature>
<dbReference type="AlphaFoldDB" id="A0A3Q3X8B0"/>
<feature type="compositionally biased region" description="Basic and acidic residues" evidence="11">
    <location>
        <begin position="474"/>
        <end position="483"/>
    </location>
</feature>
<reference evidence="12" key="2">
    <citation type="submission" date="2025-09" db="UniProtKB">
        <authorList>
            <consortium name="Ensembl"/>
        </authorList>
    </citation>
    <scope>IDENTIFICATION</scope>
</reference>
<dbReference type="Gene3D" id="1.20.1340.10">
    <property type="entry name" value="dopa decarboxylase, N-terminal domain"/>
    <property type="match status" value="1"/>
</dbReference>
<keyword evidence="7 10" id="KW-0663">Pyridoxal phosphate</keyword>
<dbReference type="Proteomes" id="UP000261620">
    <property type="component" value="Unplaced"/>
</dbReference>
<dbReference type="Ensembl" id="ENSMMOT00000024906.1">
    <property type="protein sequence ID" value="ENSMMOP00000024495.1"/>
    <property type="gene ID" value="ENSMMOG00000018632.1"/>
</dbReference>